<dbReference type="GO" id="GO:0000977">
    <property type="term" value="F:RNA polymerase II transcription regulatory region sequence-specific DNA binding"/>
    <property type="evidence" value="ECO:0007669"/>
    <property type="project" value="TreeGrafter"/>
</dbReference>
<feature type="region of interest" description="Disordered" evidence="6">
    <location>
        <begin position="351"/>
        <end position="388"/>
    </location>
</feature>
<dbReference type="Proteomes" id="UP000821866">
    <property type="component" value="Chromosome 11"/>
</dbReference>
<keyword evidence="2" id="KW-0677">Repeat</keyword>
<feature type="domain" description="C2H2-type" evidence="7">
    <location>
        <begin position="937"/>
        <end position="965"/>
    </location>
</feature>
<dbReference type="EMBL" id="JABSTU010000003">
    <property type="protein sequence ID" value="KAH8035543.1"/>
    <property type="molecule type" value="Genomic_DNA"/>
</dbReference>
<proteinExistence type="predicted"/>
<keyword evidence="3 5" id="KW-0863">Zinc-finger</keyword>
<feature type="domain" description="C2H2-type" evidence="7">
    <location>
        <begin position="881"/>
        <end position="908"/>
    </location>
</feature>
<evidence type="ECO:0000313" key="9">
    <source>
        <dbReference type="Proteomes" id="UP000821866"/>
    </source>
</evidence>
<dbReference type="PROSITE" id="PS00028">
    <property type="entry name" value="ZINC_FINGER_C2H2_1"/>
    <property type="match status" value="6"/>
</dbReference>
<evidence type="ECO:0000313" key="8">
    <source>
        <dbReference type="EMBL" id="KAH8035543.1"/>
    </source>
</evidence>
<evidence type="ECO:0000256" key="3">
    <source>
        <dbReference type="ARBA" id="ARBA00022771"/>
    </source>
</evidence>
<dbReference type="SMART" id="SM00355">
    <property type="entry name" value="ZnF_C2H2"/>
    <property type="match status" value="7"/>
</dbReference>
<evidence type="ECO:0000256" key="5">
    <source>
        <dbReference type="PROSITE-ProRule" id="PRU00042"/>
    </source>
</evidence>
<keyword evidence="9" id="KW-1185">Reference proteome</keyword>
<feature type="compositionally biased region" description="Polar residues" evidence="6">
    <location>
        <begin position="492"/>
        <end position="501"/>
    </location>
</feature>
<sequence length="967" mass="106933">MQPSTSSFHKLLPNPANVGPDSLINVNSAVQRNEGVLGHSPPQNFPDLRKPEHSFCYVLQPPRFVNQGSMQPTARTLRPILPKPAKVGHGSLTSDESPVQSNNGLISFSLNLSPEDLHDLRQPAASTNHISMAGPSVNSRRNNSDRACYTRPDNGSWPCRFCQSVWPSKPSLLAHLRKHSQDAVHEINVLLRELLSELRARGHELNGTPSATPCEQNSPNVALEQAQDLQWPEPRYRYRMPEQTVHVTPVTTSFDNVGVPPGNPTTILGLKNYPHCVDNNNQWYIVRNRGGVVLRESSAGQFSGNPTILGDERCSTALNRGWANRRPPQQATAPNLLLDDDMRCTSLRKEVGREETSLQGQSLRQNERVSQAERRASASKRTTERPAVAQAASNPLQYMVYSTNDTTIVFSGSDVVRPSAEALASIEAISPPINNMVGDQVRAYETPTSLLCVERPGFYAMSTSDTEAPPVQQSVANFSELTKEADRGSAPIITSPTSCTESTRREPSSTDAFPRAVLESSDSGVTNTETNHDQGDRHTPFVEGTTGDRRSALRWEAEDRPENAPKNPPALPFSLEPVLDLDAVDQVINQEEDEVSISSDFDATAEGRQDELGNENAFKPPLGQCVADPDSGGDTVSNLSQDPASGVDLVPNESPGRHSKAHIPDKGELAPSSPSDVHAKGGPRKRRTSRDHVSNDAKMTRRSQNLHESSFEKAKASAAPASITEYDYGPGTPRARRTRASTRHSLQYKARDNSASSKKEPKGATCKKSAQAPPSTKDDQRTPILPTGGDSAETWKCPTCSKVLSCKYSHDRHLRVVHGKLKLRKCPQCAKSFVRKESLQKHIRGVHTEERPFLCHLCPAAYCRKSILQVHLMYHNDDRRFACSLCPSKFVVKENLVRHERVHSRERAFACPYCTWRLPTARALERHRLTHPKKRALQCDVCGKRYRGLLTLENHTRSQHPTEITIE</sequence>
<comment type="caution">
    <text evidence="8">The sequence shown here is derived from an EMBL/GenBank/DDBJ whole genome shotgun (WGS) entry which is preliminary data.</text>
</comment>
<feature type="compositionally biased region" description="Basic and acidic residues" evidence="6">
    <location>
        <begin position="749"/>
        <end position="762"/>
    </location>
</feature>
<dbReference type="InterPro" id="IPR036236">
    <property type="entry name" value="Znf_C2H2_sf"/>
</dbReference>
<gene>
    <name evidence="8" type="ORF">HPB51_006299</name>
</gene>
<keyword evidence="1" id="KW-0479">Metal-binding</keyword>
<evidence type="ECO:0000256" key="2">
    <source>
        <dbReference type="ARBA" id="ARBA00022737"/>
    </source>
</evidence>
<organism evidence="8 9">
    <name type="scientific">Rhipicephalus microplus</name>
    <name type="common">Cattle tick</name>
    <name type="synonym">Boophilus microplus</name>
    <dbReference type="NCBI Taxonomy" id="6941"/>
    <lineage>
        <taxon>Eukaryota</taxon>
        <taxon>Metazoa</taxon>
        <taxon>Ecdysozoa</taxon>
        <taxon>Arthropoda</taxon>
        <taxon>Chelicerata</taxon>
        <taxon>Arachnida</taxon>
        <taxon>Acari</taxon>
        <taxon>Parasitiformes</taxon>
        <taxon>Ixodida</taxon>
        <taxon>Ixodoidea</taxon>
        <taxon>Ixodidae</taxon>
        <taxon>Rhipicephalinae</taxon>
        <taxon>Rhipicephalus</taxon>
        <taxon>Boophilus</taxon>
    </lineage>
</organism>
<reference evidence="8" key="2">
    <citation type="submission" date="2021-09" db="EMBL/GenBank/DDBJ databases">
        <authorList>
            <person name="Jia N."/>
            <person name="Wang J."/>
            <person name="Shi W."/>
            <person name="Du L."/>
            <person name="Sun Y."/>
            <person name="Zhan W."/>
            <person name="Jiang J."/>
            <person name="Wang Q."/>
            <person name="Zhang B."/>
            <person name="Ji P."/>
            <person name="Sakyi L.B."/>
            <person name="Cui X."/>
            <person name="Yuan T."/>
            <person name="Jiang B."/>
            <person name="Yang W."/>
            <person name="Lam T.T.-Y."/>
            <person name="Chang Q."/>
            <person name="Ding S."/>
            <person name="Wang X."/>
            <person name="Zhu J."/>
            <person name="Ruan X."/>
            <person name="Zhao L."/>
            <person name="Wei J."/>
            <person name="Que T."/>
            <person name="Du C."/>
            <person name="Cheng J."/>
            <person name="Dai P."/>
            <person name="Han X."/>
            <person name="Huang E."/>
            <person name="Gao Y."/>
            <person name="Liu J."/>
            <person name="Shao H."/>
            <person name="Ye R."/>
            <person name="Li L."/>
            <person name="Wei W."/>
            <person name="Wang X."/>
            <person name="Wang C."/>
            <person name="Huo Q."/>
            <person name="Li W."/>
            <person name="Guo W."/>
            <person name="Chen H."/>
            <person name="Chen S."/>
            <person name="Zhou L."/>
            <person name="Zhou L."/>
            <person name="Ni X."/>
            <person name="Tian J."/>
            <person name="Zhou Y."/>
            <person name="Sheng Y."/>
            <person name="Liu T."/>
            <person name="Pan Y."/>
            <person name="Xia L."/>
            <person name="Li J."/>
            <person name="Zhao F."/>
            <person name="Cao W."/>
        </authorList>
    </citation>
    <scope>NUCLEOTIDE SEQUENCE</scope>
    <source>
        <strain evidence="8">Rmic-2018</strain>
        <tissue evidence="8">Larvae</tissue>
    </source>
</reference>
<evidence type="ECO:0000256" key="1">
    <source>
        <dbReference type="ARBA" id="ARBA00022723"/>
    </source>
</evidence>
<feature type="domain" description="C2H2-type" evidence="7">
    <location>
        <begin position="909"/>
        <end position="936"/>
    </location>
</feature>
<feature type="region of interest" description="Disordered" evidence="6">
    <location>
        <begin position="612"/>
        <end position="789"/>
    </location>
</feature>
<dbReference type="VEuPathDB" id="VectorBase:LOC119181811"/>
<evidence type="ECO:0000259" key="7">
    <source>
        <dbReference type="PROSITE" id="PS50157"/>
    </source>
</evidence>
<dbReference type="AlphaFoldDB" id="A0A9J6EMS2"/>
<dbReference type="PANTHER" id="PTHR24381">
    <property type="entry name" value="ZINC FINGER PROTEIN"/>
    <property type="match status" value="1"/>
</dbReference>
<dbReference type="PROSITE" id="PS50157">
    <property type="entry name" value="ZINC_FINGER_C2H2_2"/>
    <property type="match status" value="6"/>
</dbReference>
<evidence type="ECO:0000256" key="4">
    <source>
        <dbReference type="ARBA" id="ARBA00022833"/>
    </source>
</evidence>
<keyword evidence="4" id="KW-0862">Zinc</keyword>
<dbReference type="GO" id="GO:0008270">
    <property type="term" value="F:zinc ion binding"/>
    <property type="evidence" value="ECO:0007669"/>
    <property type="project" value="UniProtKB-KW"/>
</dbReference>
<feature type="domain" description="C2H2-type" evidence="7">
    <location>
        <begin position="853"/>
        <end position="880"/>
    </location>
</feature>
<dbReference type="PANTHER" id="PTHR24381:SF454">
    <property type="entry name" value="TELOMERE ZINC FINGER-ASSOCIATED PROTEIN"/>
    <property type="match status" value="1"/>
</dbReference>
<feature type="domain" description="C2H2-type" evidence="7">
    <location>
        <begin position="795"/>
        <end position="823"/>
    </location>
</feature>
<dbReference type="Gene3D" id="3.30.160.60">
    <property type="entry name" value="Classic Zinc Finger"/>
    <property type="match status" value="4"/>
</dbReference>
<dbReference type="GO" id="GO:0000981">
    <property type="term" value="F:DNA-binding transcription factor activity, RNA polymerase II-specific"/>
    <property type="evidence" value="ECO:0007669"/>
    <property type="project" value="TreeGrafter"/>
</dbReference>
<feature type="compositionally biased region" description="Basic and acidic residues" evidence="6">
    <location>
        <begin position="365"/>
        <end position="384"/>
    </location>
</feature>
<feature type="compositionally biased region" description="Basic and acidic residues" evidence="6">
    <location>
        <begin position="530"/>
        <end position="549"/>
    </location>
</feature>
<feature type="compositionally biased region" description="Polar residues" evidence="6">
    <location>
        <begin position="520"/>
        <end position="529"/>
    </location>
</feature>
<protein>
    <recommendedName>
        <fullName evidence="7">C2H2-type domain-containing protein</fullName>
    </recommendedName>
</protein>
<dbReference type="InterPro" id="IPR013087">
    <property type="entry name" value="Znf_C2H2_type"/>
</dbReference>
<feature type="region of interest" description="Disordered" evidence="6">
    <location>
        <begin position="482"/>
        <end position="549"/>
    </location>
</feature>
<feature type="domain" description="C2H2-type" evidence="7">
    <location>
        <begin position="824"/>
        <end position="852"/>
    </location>
</feature>
<name>A0A9J6EMS2_RHIMP</name>
<feature type="compositionally biased region" description="Basic and acidic residues" evidence="6">
    <location>
        <begin position="690"/>
        <end position="699"/>
    </location>
</feature>
<accession>A0A9J6EMS2</accession>
<reference evidence="8" key="1">
    <citation type="journal article" date="2020" name="Cell">
        <title>Large-Scale Comparative Analyses of Tick Genomes Elucidate Their Genetic Diversity and Vector Capacities.</title>
        <authorList>
            <consortium name="Tick Genome and Microbiome Consortium (TIGMIC)"/>
            <person name="Jia N."/>
            <person name="Wang J."/>
            <person name="Shi W."/>
            <person name="Du L."/>
            <person name="Sun Y."/>
            <person name="Zhan W."/>
            <person name="Jiang J.F."/>
            <person name="Wang Q."/>
            <person name="Zhang B."/>
            <person name="Ji P."/>
            <person name="Bell-Sakyi L."/>
            <person name="Cui X.M."/>
            <person name="Yuan T.T."/>
            <person name="Jiang B.G."/>
            <person name="Yang W.F."/>
            <person name="Lam T.T."/>
            <person name="Chang Q.C."/>
            <person name="Ding S.J."/>
            <person name="Wang X.J."/>
            <person name="Zhu J.G."/>
            <person name="Ruan X.D."/>
            <person name="Zhao L."/>
            <person name="Wei J.T."/>
            <person name="Ye R.Z."/>
            <person name="Que T.C."/>
            <person name="Du C.H."/>
            <person name="Zhou Y.H."/>
            <person name="Cheng J.X."/>
            <person name="Dai P.F."/>
            <person name="Guo W.B."/>
            <person name="Han X.H."/>
            <person name="Huang E.J."/>
            <person name="Li L.F."/>
            <person name="Wei W."/>
            <person name="Gao Y.C."/>
            <person name="Liu J.Z."/>
            <person name="Shao H.Z."/>
            <person name="Wang X."/>
            <person name="Wang C.C."/>
            <person name="Yang T.C."/>
            <person name="Huo Q.B."/>
            <person name="Li W."/>
            <person name="Chen H.Y."/>
            <person name="Chen S.E."/>
            <person name="Zhou L.G."/>
            <person name="Ni X.B."/>
            <person name="Tian J.H."/>
            <person name="Sheng Y."/>
            <person name="Liu T."/>
            <person name="Pan Y.S."/>
            <person name="Xia L.Y."/>
            <person name="Li J."/>
            <person name="Zhao F."/>
            <person name="Cao W.C."/>
        </authorList>
    </citation>
    <scope>NUCLEOTIDE SEQUENCE</scope>
    <source>
        <strain evidence="8">Rmic-2018</strain>
    </source>
</reference>
<evidence type="ECO:0000256" key="6">
    <source>
        <dbReference type="SAM" id="MobiDB-lite"/>
    </source>
</evidence>
<feature type="compositionally biased region" description="Polar residues" evidence="6">
    <location>
        <begin position="634"/>
        <end position="643"/>
    </location>
</feature>
<dbReference type="GO" id="GO:0005634">
    <property type="term" value="C:nucleus"/>
    <property type="evidence" value="ECO:0007669"/>
    <property type="project" value="TreeGrafter"/>
</dbReference>
<dbReference type="Pfam" id="PF00096">
    <property type="entry name" value="zf-C2H2"/>
    <property type="match status" value="2"/>
</dbReference>
<dbReference type="SUPFAM" id="SSF57667">
    <property type="entry name" value="beta-beta-alpha zinc fingers"/>
    <property type="match status" value="4"/>
</dbReference>